<protein>
    <submittedName>
        <fullName evidence="1">S-adenosyl-L-methionine-dependent methyltransferase</fullName>
    </submittedName>
</protein>
<proteinExistence type="predicted"/>
<dbReference type="SUPFAM" id="SSF53335">
    <property type="entry name" value="S-adenosyl-L-methionine-dependent methyltransferases"/>
    <property type="match status" value="1"/>
</dbReference>
<dbReference type="Pfam" id="PF13489">
    <property type="entry name" value="Methyltransf_23"/>
    <property type="match status" value="1"/>
</dbReference>
<accession>A0AAD7BXQ0</accession>
<keyword evidence="1" id="KW-0808">Transferase</keyword>
<dbReference type="CDD" id="cd02440">
    <property type="entry name" value="AdoMet_MTases"/>
    <property type="match status" value="1"/>
</dbReference>
<organism evidence="1 2">
    <name type="scientific">Roridomyces roridus</name>
    <dbReference type="NCBI Taxonomy" id="1738132"/>
    <lineage>
        <taxon>Eukaryota</taxon>
        <taxon>Fungi</taxon>
        <taxon>Dikarya</taxon>
        <taxon>Basidiomycota</taxon>
        <taxon>Agaricomycotina</taxon>
        <taxon>Agaricomycetes</taxon>
        <taxon>Agaricomycetidae</taxon>
        <taxon>Agaricales</taxon>
        <taxon>Marasmiineae</taxon>
        <taxon>Mycenaceae</taxon>
        <taxon>Roridomyces</taxon>
    </lineage>
</organism>
<evidence type="ECO:0000313" key="1">
    <source>
        <dbReference type="EMBL" id="KAJ7633072.1"/>
    </source>
</evidence>
<dbReference type="InterPro" id="IPR029063">
    <property type="entry name" value="SAM-dependent_MTases_sf"/>
</dbReference>
<dbReference type="AlphaFoldDB" id="A0AAD7BXQ0"/>
<keyword evidence="2" id="KW-1185">Reference proteome</keyword>
<sequence>MSDMDDTSRDEGELKEMRGRGMNTLNEDYLLPADRTEMERLSVQHRMWCMLAGGIYPPTLKSTLEEALEGPNAMILDAGCGSAIWAAHVVGVDLARNFQQDPPVNYEFIQMDMSNGLPLGGYDLIHARLLLHQIKDPRAFLRHAHAALKPGGIFLVADSAGLPCSRDKKELAPRYPTSEAAEDSSWSAGMVQVWFELTSRKPIERIFEDSPFSVTHLFNYFCPIGREGDAGDVGAELGSIGLKNIQWAHAASPAVLASGKYDRETIDLWLGAIEEECKSKKMYIPWIYVVARREK</sequence>
<reference evidence="1" key="1">
    <citation type="submission" date="2023-03" db="EMBL/GenBank/DDBJ databases">
        <title>Massive genome expansion in bonnet fungi (Mycena s.s.) driven by repeated elements and novel gene families across ecological guilds.</title>
        <authorList>
            <consortium name="Lawrence Berkeley National Laboratory"/>
            <person name="Harder C.B."/>
            <person name="Miyauchi S."/>
            <person name="Viragh M."/>
            <person name="Kuo A."/>
            <person name="Thoen E."/>
            <person name="Andreopoulos B."/>
            <person name="Lu D."/>
            <person name="Skrede I."/>
            <person name="Drula E."/>
            <person name="Henrissat B."/>
            <person name="Morin E."/>
            <person name="Kohler A."/>
            <person name="Barry K."/>
            <person name="LaButti K."/>
            <person name="Morin E."/>
            <person name="Salamov A."/>
            <person name="Lipzen A."/>
            <person name="Mereny Z."/>
            <person name="Hegedus B."/>
            <person name="Baldrian P."/>
            <person name="Stursova M."/>
            <person name="Weitz H."/>
            <person name="Taylor A."/>
            <person name="Grigoriev I.V."/>
            <person name="Nagy L.G."/>
            <person name="Martin F."/>
            <person name="Kauserud H."/>
        </authorList>
    </citation>
    <scope>NUCLEOTIDE SEQUENCE</scope>
    <source>
        <strain evidence="1">9284</strain>
    </source>
</reference>
<dbReference type="Gene3D" id="3.40.50.150">
    <property type="entry name" value="Vaccinia Virus protein VP39"/>
    <property type="match status" value="1"/>
</dbReference>
<dbReference type="PANTHER" id="PTHR43591:SF24">
    <property type="entry name" value="2-METHOXY-6-POLYPRENYL-1,4-BENZOQUINOL METHYLASE, MITOCHONDRIAL"/>
    <property type="match status" value="1"/>
</dbReference>
<dbReference type="Proteomes" id="UP001221142">
    <property type="component" value="Unassembled WGS sequence"/>
</dbReference>
<dbReference type="GO" id="GO:0008168">
    <property type="term" value="F:methyltransferase activity"/>
    <property type="evidence" value="ECO:0007669"/>
    <property type="project" value="UniProtKB-KW"/>
</dbReference>
<dbReference type="GO" id="GO:0032259">
    <property type="term" value="P:methylation"/>
    <property type="evidence" value="ECO:0007669"/>
    <property type="project" value="UniProtKB-KW"/>
</dbReference>
<gene>
    <name evidence="1" type="ORF">FB45DRAFT_914313</name>
</gene>
<name>A0AAD7BXQ0_9AGAR</name>
<dbReference type="EMBL" id="JARKIF010000008">
    <property type="protein sequence ID" value="KAJ7633072.1"/>
    <property type="molecule type" value="Genomic_DNA"/>
</dbReference>
<keyword evidence="1" id="KW-0489">Methyltransferase</keyword>
<dbReference type="PANTHER" id="PTHR43591">
    <property type="entry name" value="METHYLTRANSFERASE"/>
    <property type="match status" value="1"/>
</dbReference>
<comment type="caution">
    <text evidence="1">The sequence shown here is derived from an EMBL/GenBank/DDBJ whole genome shotgun (WGS) entry which is preliminary data.</text>
</comment>
<evidence type="ECO:0000313" key="2">
    <source>
        <dbReference type="Proteomes" id="UP001221142"/>
    </source>
</evidence>